<organism evidence="3 4">
    <name type="scientific">Cnephaeus nilssonii</name>
    <name type="common">Northern bat</name>
    <name type="synonym">Eptesicus nilssonii</name>
    <dbReference type="NCBI Taxonomy" id="3371016"/>
    <lineage>
        <taxon>Eukaryota</taxon>
        <taxon>Metazoa</taxon>
        <taxon>Chordata</taxon>
        <taxon>Craniata</taxon>
        <taxon>Vertebrata</taxon>
        <taxon>Euteleostomi</taxon>
        <taxon>Mammalia</taxon>
        <taxon>Eutheria</taxon>
        <taxon>Laurasiatheria</taxon>
        <taxon>Chiroptera</taxon>
        <taxon>Yangochiroptera</taxon>
        <taxon>Vespertilionidae</taxon>
        <taxon>Cnephaeus</taxon>
    </lineage>
</organism>
<dbReference type="AlphaFoldDB" id="A0AA40HHZ8"/>
<name>A0AA40HHZ8_CNENI</name>
<protein>
    <submittedName>
        <fullName evidence="3">Uncharacterized protein</fullName>
    </submittedName>
</protein>
<keyword evidence="2" id="KW-0472">Membrane</keyword>
<sequence length="69" mass="7305">MGVVLLPQVSRRWLRQAIPLAILALLLLYLYTRSLRDLSGCGSGAQPCLTEGPPPSQVRSGRAGAGSSK</sequence>
<accession>A0AA40HHZ8</accession>
<evidence type="ECO:0000256" key="1">
    <source>
        <dbReference type="SAM" id="MobiDB-lite"/>
    </source>
</evidence>
<proteinExistence type="predicted"/>
<comment type="caution">
    <text evidence="3">The sequence shown here is derived from an EMBL/GenBank/DDBJ whole genome shotgun (WGS) entry which is preliminary data.</text>
</comment>
<evidence type="ECO:0000313" key="3">
    <source>
        <dbReference type="EMBL" id="KAK1331564.1"/>
    </source>
</evidence>
<gene>
    <name evidence="3" type="ORF">QTO34_009521</name>
</gene>
<keyword evidence="2" id="KW-1133">Transmembrane helix</keyword>
<keyword evidence="2" id="KW-0812">Transmembrane</keyword>
<keyword evidence="4" id="KW-1185">Reference proteome</keyword>
<feature type="transmembrane region" description="Helical" evidence="2">
    <location>
        <begin position="13"/>
        <end position="31"/>
    </location>
</feature>
<evidence type="ECO:0000256" key="2">
    <source>
        <dbReference type="SAM" id="Phobius"/>
    </source>
</evidence>
<feature type="region of interest" description="Disordered" evidence="1">
    <location>
        <begin position="46"/>
        <end position="69"/>
    </location>
</feature>
<evidence type="ECO:0000313" key="4">
    <source>
        <dbReference type="Proteomes" id="UP001177744"/>
    </source>
</evidence>
<reference evidence="3" key="1">
    <citation type="submission" date="2023-06" db="EMBL/GenBank/DDBJ databases">
        <title>Reference genome for the Northern bat (Eptesicus nilssonii), a most northern bat species.</title>
        <authorList>
            <person name="Laine V.N."/>
            <person name="Pulliainen A.T."/>
            <person name="Lilley T.M."/>
        </authorList>
    </citation>
    <scope>NUCLEOTIDE SEQUENCE</scope>
    <source>
        <strain evidence="3">BLF_Eptnil</strain>
        <tissue evidence="3">Kidney</tissue>
    </source>
</reference>
<dbReference type="EMBL" id="JAULJE010000020">
    <property type="protein sequence ID" value="KAK1331564.1"/>
    <property type="molecule type" value="Genomic_DNA"/>
</dbReference>
<dbReference type="Proteomes" id="UP001177744">
    <property type="component" value="Unassembled WGS sequence"/>
</dbReference>